<feature type="domain" description="Phospholipid/glycerol acyltransferase" evidence="5">
    <location>
        <begin position="109"/>
        <end position="263"/>
    </location>
</feature>
<sequence length="399" mass="46477">MALRKERGQTGIVRRIIVPFVSLFAFFLDCTVLLGIQLAAKFGLGDHTIKEQKLLNYTKRQFIVILTSILRIVAPCKVQITTDSDSIEDGTFYLDRSTGRLRADLSTKSVTICNHQIYTDWVFLWWLAYTGDIASNIFIMLKKSLRKIPVLGYGMENFNFIFMNRKWAQDRINMSNHLNVISADSRGCGPLAGKKPISVNPDGEEIWDTNTIDKRNINWPYNLILFPEGTNLSAHTRKVNEAYAEKIGRTPYRHVLMPRSTGLRFCLLKLRNTVDVVYDITIGYSGIHHTEYGQDAYSLKNIFLRGKYPKLVSIYVRAIKIDDIPIDDELDFTEWLYKLWKEKDDLMEYFYEHGTFANKKKNQKSLTADCSIKNYEFFPVFIVPIVFVYVFYWFWKHIL</sequence>
<keyword evidence="4" id="KW-0472">Membrane</keyword>
<feature type="transmembrane region" description="Helical" evidence="4">
    <location>
        <begin position="123"/>
        <end position="141"/>
    </location>
</feature>
<keyword evidence="4" id="KW-0812">Transmembrane</keyword>
<evidence type="ECO:0000256" key="4">
    <source>
        <dbReference type="SAM" id="Phobius"/>
    </source>
</evidence>
<dbReference type="GO" id="GO:0016746">
    <property type="term" value="F:acyltransferase activity"/>
    <property type="evidence" value="ECO:0007669"/>
    <property type="project" value="UniProtKB-KW"/>
</dbReference>
<dbReference type="SMART" id="SM00563">
    <property type="entry name" value="PlsC"/>
    <property type="match status" value="1"/>
</dbReference>
<dbReference type="EMBL" id="JBEVYD010000005">
    <property type="protein sequence ID" value="KAL3232845.1"/>
    <property type="molecule type" value="Genomic_DNA"/>
</dbReference>
<dbReference type="SUPFAM" id="SSF69593">
    <property type="entry name" value="Glycerol-3-phosphate (1)-acyltransferase"/>
    <property type="match status" value="1"/>
</dbReference>
<evidence type="ECO:0000256" key="1">
    <source>
        <dbReference type="ARBA" id="ARBA00008655"/>
    </source>
</evidence>
<protein>
    <submittedName>
        <fullName evidence="6">2-acyl-1-lysophosphatidylinositol acyltransferase</fullName>
    </submittedName>
</protein>
<proteinExistence type="inferred from homology"/>
<evidence type="ECO:0000259" key="5">
    <source>
        <dbReference type="SMART" id="SM00563"/>
    </source>
</evidence>
<dbReference type="Pfam" id="PF01553">
    <property type="entry name" value="Acyltransferase"/>
    <property type="match status" value="1"/>
</dbReference>
<name>A0ABR4NVT8_9SACH</name>
<evidence type="ECO:0000256" key="3">
    <source>
        <dbReference type="ARBA" id="ARBA00023315"/>
    </source>
</evidence>
<dbReference type="InterPro" id="IPR032098">
    <property type="entry name" value="Acyltransf_C"/>
</dbReference>
<dbReference type="Proteomes" id="UP001623330">
    <property type="component" value="Unassembled WGS sequence"/>
</dbReference>
<dbReference type="CDD" id="cd07990">
    <property type="entry name" value="LPLAT_LCLAT1-like"/>
    <property type="match status" value="1"/>
</dbReference>
<keyword evidence="4" id="KW-1133">Transmembrane helix</keyword>
<reference evidence="6 7" key="1">
    <citation type="submission" date="2024-05" db="EMBL/GenBank/DDBJ databases">
        <title>Long read based assembly of the Candida bracarensis genome reveals expanded adhesin content.</title>
        <authorList>
            <person name="Marcet-Houben M."/>
            <person name="Ksiezopolska E."/>
            <person name="Gabaldon T."/>
        </authorList>
    </citation>
    <scope>NUCLEOTIDE SEQUENCE [LARGE SCALE GENOMIC DNA]</scope>
    <source>
        <strain evidence="6 7">CBM6</strain>
    </source>
</reference>
<feature type="transmembrane region" description="Helical" evidence="4">
    <location>
        <begin position="377"/>
        <end position="395"/>
    </location>
</feature>
<dbReference type="PANTHER" id="PTHR10983:SF16">
    <property type="entry name" value="LYSOCARDIOLIPIN ACYLTRANSFERASE 1"/>
    <property type="match status" value="1"/>
</dbReference>
<evidence type="ECO:0000313" key="6">
    <source>
        <dbReference type="EMBL" id="KAL3232845.1"/>
    </source>
</evidence>
<comment type="similarity">
    <text evidence="1">Belongs to the 1-acyl-sn-glycerol-3-phosphate acyltransferase family.</text>
</comment>
<comment type="caution">
    <text evidence="6">The sequence shown here is derived from an EMBL/GenBank/DDBJ whole genome shotgun (WGS) entry which is preliminary data.</text>
</comment>
<keyword evidence="2" id="KW-0808">Transferase</keyword>
<keyword evidence="3 6" id="KW-0012">Acyltransferase</keyword>
<feature type="transmembrane region" description="Helical" evidence="4">
    <location>
        <begin position="12"/>
        <end position="36"/>
    </location>
</feature>
<dbReference type="PANTHER" id="PTHR10983">
    <property type="entry name" value="1-ACYLGLYCEROL-3-PHOSPHATE ACYLTRANSFERASE-RELATED"/>
    <property type="match status" value="1"/>
</dbReference>
<dbReference type="InterPro" id="IPR002123">
    <property type="entry name" value="Plipid/glycerol_acylTrfase"/>
</dbReference>
<keyword evidence="7" id="KW-1185">Reference proteome</keyword>
<evidence type="ECO:0000256" key="2">
    <source>
        <dbReference type="ARBA" id="ARBA00022679"/>
    </source>
</evidence>
<accession>A0ABR4NVT8</accession>
<dbReference type="Pfam" id="PF16076">
    <property type="entry name" value="Acyltransf_C"/>
    <property type="match status" value="1"/>
</dbReference>
<evidence type="ECO:0000313" key="7">
    <source>
        <dbReference type="Proteomes" id="UP001623330"/>
    </source>
</evidence>
<gene>
    <name evidence="6" type="ORF">RNJ44_04761</name>
</gene>
<organism evidence="6 7">
    <name type="scientific">Nakaseomyces bracarensis</name>
    <dbReference type="NCBI Taxonomy" id="273131"/>
    <lineage>
        <taxon>Eukaryota</taxon>
        <taxon>Fungi</taxon>
        <taxon>Dikarya</taxon>
        <taxon>Ascomycota</taxon>
        <taxon>Saccharomycotina</taxon>
        <taxon>Saccharomycetes</taxon>
        <taxon>Saccharomycetales</taxon>
        <taxon>Saccharomycetaceae</taxon>
        <taxon>Nakaseomyces</taxon>
    </lineage>
</organism>